<dbReference type="STRING" id="6293.A0A1I8EVA2"/>
<dbReference type="WBParaSite" id="maker-PairedContig_5528-snap-gene-1.23-mRNA-1">
    <property type="protein sequence ID" value="maker-PairedContig_5528-snap-gene-1.23-mRNA-1"/>
    <property type="gene ID" value="maker-PairedContig_5528-snap-gene-1.23"/>
</dbReference>
<reference evidence="2" key="1">
    <citation type="submission" date="2016-11" db="UniProtKB">
        <authorList>
            <consortium name="WormBaseParasite"/>
        </authorList>
    </citation>
    <scope>IDENTIFICATION</scope>
    <source>
        <strain evidence="2">pt0022</strain>
    </source>
</reference>
<dbReference type="Gene3D" id="3.40.50.1820">
    <property type="entry name" value="alpha/beta hydrolase"/>
    <property type="match status" value="2"/>
</dbReference>
<dbReference type="SUPFAM" id="SSF53474">
    <property type="entry name" value="alpha/beta-Hydrolases"/>
    <property type="match status" value="1"/>
</dbReference>
<dbReference type="Pfam" id="PF02450">
    <property type="entry name" value="LCAT"/>
    <property type="match status" value="1"/>
</dbReference>
<keyword evidence="1" id="KW-0812">Transmembrane</keyword>
<evidence type="ECO:0000256" key="1">
    <source>
        <dbReference type="SAM" id="Phobius"/>
    </source>
</evidence>
<dbReference type="GO" id="GO:0008374">
    <property type="term" value="F:O-acyltransferase activity"/>
    <property type="evidence" value="ECO:0007669"/>
    <property type="project" value="InterPro"/>
</dbReference>
<dbReference type="InterPro" id="IPR029058">
    <property type="entry name" value="AB_hydrolase_fold"/>
</dbReference>
<accession>A0A1I8EVA2</accession>
<dbReference type="AlphaFoldDB" id="A0A1I8EVA2"/>
<keyword evidence="1" id="KW-1133">Transmembrane helix</keyword>
<dbReference type="InterPro" id="IPR003386">
    <property type="entry name" value="LACT/PDAT_acylTrfase"/>
</dbReference>
<dbReference type="PANTHER" id="PTHR11440">
    <property type="entry name" value="LECITHIN-CHOLESTEROL ACYLTRANSFERASE-RELATED"/>
    <property type="match status" value="1"/>
</dbReference>
<evidence type="ECO:0000313" key="2">
    <source>
        <dbReference type="WBParaSite" id="maker-PairedContig_5528-snap-gene-1.23-mRNA-1"/>
    </source>
</evidence>
<dbReference type="GO" id="GO:0006629">
    <property type="term" value="P:lipid metabolic process"/>
    <property type="evidence" value="ECO:0007669"/>
    <property type="project" value="InterPro"/>
</dbReference>
<sequence>MLSALTLVEEAQFITVKKIHVKLVAGILPGIMLIWLSSFSMALIFSIMISATICATKGKPLHPVVLVPGYGGSQLKGKLTGKPETVHYWCARQTDDFFDLWLNLELFLPTVIDCWVDNMKLVYNRTTNKTSSMPGVLIEVPGFRNTSTIEWLDTSKASEGRYFTDIVEALLPFGYHRGKNIVGAPYDWRQAPNELGHYYSNLTKLIEDTYRSCGHRKVTIIAHSMGNPLLLYFYNSIVTQEWKDKFIHSHISIAGAWGGALQIIRLLASGECVSYNMNHYRILLPPSSLREMQRSFTSSTFLFPSYNVWSENEVLATVNDRNYTLKNVEEFFKDIGYKVGWYQYQNTAHLLGDFQAPNIEVHCIYGYGIETPESFEWSSRWFPDYQPDTIYGDGDGTVNRRSLEACKKWIGKNGGKKISLYAFKGGEHVDILAQEKVIELIKKIVFMQS</sequence>
<keyword evidence="1" id="KW-0472">Membrane</keyword>
<organism evidence="2">
    <name type="scientific">Wuchereria bancrofti</name>
    <dbReference type="NCBI Taxonomy" id="6293"/>
    <lineage>
        <taxon>Eukaryota</taxon>
        <taxon>Metazoa</taxon>
        <taxon>Ecdysozoa</taxon>
        <taxon>Nematoda</taxon>
        <taxon>Chromadorea</taxon>
        <taxon>Rhabditida</taxon>
        <taxon>Spirurina</taxon>
        <taxon>Spiruromorpha</taxon>
        <taxon>Filarioidea</taxon>
        <taxon>Onchocercidae</taxon>
        <taxon>Wuchereria</taxon>
    </lineage>
</organism>
<name>A0A1I8EVA2_WUCBA</name>
<proteinExistence type="predicted"/>
<feature type="transmembrane region" description="Helical" evidence="1">
    <location>
        <begin position="23"/>
        <end position="49"/>
    </location>
</feature>
<protein>
    <submittedName>
        <fullName evidence="2">Lecithin:cholesterol acyltransferase</fullName>
    </submittedName>
</protein>